<sequence length="183" mass="20116">MAATTFAALAALLYIKGTINLSLCYKGNGKPMFGYSDVDLANDSDNRHSTSGNIFLLVGGAIRLSTDYHTKEPTDILEDNQGAIATSKNPVGLERTKHIDIKHHFIRETIQAGTIILTYCPTKDMIAETFTKALPRDKLRILALLRLVYNITQVLHYVDAGIESGSILAEGMTQKVKSLSTRF</sequence>
<dbReference type="eggNOG" id="KOG0017">
    <property type="taxonomic scope" value="Eukaryota"/>
</dbReference>
<proteinExistence type="predicted"/>
<dbReference type="InParanoid" id="A0A1X7TRF5"/>
<keyword evidence="1" id="KW-0732">Signal</keyword>
<evidence type="ECO:0000256" key="1">
    <source>
        <dbReference type="SAM" id="SignalP"/>
    </source>
</evidence>
<name>A0A1X7TRF5_AMPQE</name>
<evidence type="ECO:0000313" key="2">
    <source>
        <dbReference type="EnsemblMetazoa" id="Aqu2.1.17667_001"/>
    </source>
</evidence>
<evidence type="ECO:0008006" key="3">
    <source>
        <dbReference type="Google" id="ProtNLM"/>
    </source>
</evidence>
<reference evidence="2" key="1">
    <citation type="submission" date="2017-05" db="UniProtKB">
        <authorList>
            <consortium name="EnsemblMetazoa"/>
        </authorList>
    </citation>
    <scope>IDENTIFICATION</scope>
</reference>
<dbReference type="STRING" id="400682.A0A1X7TRF5"/>
<feature type="chain" id="PRO_5010865379" description="Copia protein" evidence="1">
    <location>
        <begin position="30"/>
        <end position="183"/>
    </location>
</feature>
<protein>
    <recommendedName>
        <fullName evidence="3">Copia protein</fullName>
    </recommendedName>
</protein>
<dbReference type="PANTHER" id="PTHR11439:SF483">
    <property type="entry name" value="PEPTIDE SYNTHASE GLIP-LIKE, PUTATIVE (AFU_ORTHOLOGUE AFUA_3G12920)-RELATED"/>
    <property type="match status" value="1"/>
</dbReference>
<dbReference type="EnsemblMetazoa" id="Aqu2.1.17667_001">
    <property type="protein sequence ID" value="Aqu2.1.17667_001"/>
    <property type="gene ID" value="Aqu2.1.17667"/>
</dbReference>
<accession>A0A1X7TRF5</accession>
<dbReference type="CDD" id="cd09272">
    <property type="entry name" value="RNase_HI_RT_Ty1"/>
    <property type="match status" value="1"/>
</dbReference>
<feature type="signal peptide" evidence="1">
    <location>
        <begin position="1"/>
        <end position="29"/>
    </location>
</feature>
<dbReference type="AlphaFoldDB" id="A0A1X7TRF5"/>
<dbReference type="PANTHER" id="PTHR11439">
    <property type="entry name" value="GAG-POL-RELATED RETROTRANSPOSON"/>
    <property type="match status" value="1"/>
</dbReference>
<organism evidence="2">
    <name type="scientific">Amphimedon queenslandica</name>
    <name type="common">Sponge</name>
    <dbReference type="NCBI Taxonomy" id="400682"/>
    <lineage>
        <taxon>Eukaryota</taxon>
        <taxon>Metazoa</taxon>
        <taxon>Porifera</taxon>
        <taxon>Demospongiae</taxon>
        <taxon>Heteroscleromorpha</taxon>
        <taxon>Haplosclerida</taxon>
        <taxon>Niphatidae</taxon>
        <taxon>Amphimedon</taxon>
    </lineage>
</organism>